<feature type="transmembrane region" description="Helical" evidence="5">
    <location>
        <begin position="240"/>
        <end position="264"/>
    </location>
</feature>
<dbReference type="InterPro" id="IPR013057">
    <property type="entry name" value="AA_transpt_TM"/>
</dbReference>
<dbReference type="OrthoDB" id="1684102at2759"/>
<evidence type="ECO:0000313" key="8">
    <source>
        <dbReference type="RefSeq" id="XP_030767494.1"/>
    </source>
</evidence>
<dbReference type="RefSeq" id="XP_030767494.1">
    <property type="nucleotide sequence ID" value="XM_030911634.1"/>
</dbReference>
<evidence type="ECO:0000256" key="3">
    <source>
        <dbReference type="ARBA" id="ARBA00022989"/>
    </source>
</evidence>
<gene>
    <name evidence="8" type="primary">LOC115891211</name>
</gene>
<organism evidence="7 8">
    <name type="scientific">Sitophilus oryzae</name>
    <name type="common">Rice weevil</name>
    <name type="synonym">Curculio oryzae</name>
    <dbReference type="NCBI Taxonomy" id="7048"/>
    <lineage>
        <taxon>Eukaryota</taxon>
        <taxon>Metazoa</taxon>
        <taxon>Ecdysozoa</taxon>
        <taxon>Arthropoda</taxon>
        <taxon>Hexapoda</taxon>
        <taxon>Insecta</taxon>
        <taxon>Pterygota</taxon>
        <taxon>Neoptera</taxon>
        <taxon>Endopterygota</taxon>
        <taxon>Coleoptera</taxon>
        <taxon>Polyphaga</taxon>
        <taxon>Cucujiformia</taxon>
        <taxon>Curculionidae</taxon>
        <taxon>Dryophthorinae</taxon>
        <taxon>Sitophilus</taxon>
    </lineage>
</organism>
<reference evidence="8" key="1">
    <citation type="submission" date="2025-08" db="UniProtKB">
        <authorList>
            <consortium name="RefSeq"/>
        </authorList>
    </citation>
    <scope>IDENTIFICATION</scope>
    <source>
        <tissue evidence="8">Gonads</tissue>
    </source>
</reference>
<protein>
    <submittedName>
        <fullName evidence="8">Proton-coupled amino acid transporter-like protein CG1139</fullName>
    </submittedName>
</protein>
<feature type="domain" description="Amino acid transporter transmembrane" evidence="6">
    <location>
        <begin position="213"/>
        <end position="477"/>
    </location>
</feature>
<dbReference type="AlphaFoldDB" id="A0A6J2YW53"/>
<evidence type="ECO:0000256" key="2">
    <source>
        <dbReference type="ARBA" id="ARBA00022692"/>
    </source>
</evidence>
<feature type="transmembrane region" description="Helical" evidence="5">
    <location>
        <begin position="370"/>
        <end position="392"/>
    </location>
</feature>
<dbReference type="InParanoid" id="A0A6J2YW53"/>
<feature type="transmembrane region" description="Helical" evidence="5">
    <location>
        <begin position="86"/>
        <end position="110"/>
    </location>
</feature>
<feature type="transmembrane region" description="Helical" evidence="5">
    <location>
        <begin position="214"/>
        <end position="234"/>
    </location>
</feature>
<dbReference type="GO" id="GO:0005774">
    <property type="term" value="C:vacuolar membrane"/>
    <property type="evidence" value="ECO:0007669"/>
    <property type="project" value="TreeGrafter"/>
</dbReference>
<dbReference type="Proteomes" id="UP000504635">
    <property type="component" value="Unplaced"/>
</dbReference>
<accession>A0A6J2YW53</accession>
<dbReference type="PANTHER" id="PTHR22950">
    <property type="entry name" value="AMINO ACID TRANSPORTER"/>
    <property type="match status" value="1"/>
</dbReference>
<evidence type="ECO:0000256" key="1">
    <source>
        <dbReference type="ARBA" id="ARBA00004141"/>
    </source>
</evidence>
<evidence type="ECO:0000256" key="4">
    <source>
        <dbReference type="ARBA" id="ARBA00023136"/>
    </source>
</evidence>
<feature type="transmembrane region" description="Helical" evidence="5">
    <location>
        <begin position="347"/>
        <end position="363"/>
    </location>
</feature>
<feature type="domain" description="Amino acid transporter transmembrane" evidence="6">
    <location>
        <begin position="59"/>
        <end position="132"/>
    </location>
</feature>
<keyword evidence="7" id="KW-1185">Reference proteome</keyword>
<dbReference type="GeneID" id="115891211"/>
<dbReference type="FunCoup" id="A0A6J2YW53">
    <property type="interactions" value="8"/>
</dbReference>
<name>A0A6J2YW53_SITOR</name>
<keyword evidence="2 5" id="KW-0812">Transmembrane</keyword>
<keyword evidence="4 5" id="KW-0472">Membrane</keyword>
<evidence type="ECO:0000313" key="7">
    <source>
        <dbReference type="Proteomes" id="UP000504635"/>
    </source>
</evidence>
<feature type="transmembrane region" description="Helical" evidence="5">
    <location>
        <begin position="305"/>
        <end position="327"/>
    </location>
</feature>
<dbReference type="KEGG" id="soy:115891211"/>
<dbReference type="PANTHER" id="PTHR22950:SF494">
    <property type="entry name" value="GH04538P"/>
    <property type="match status" value="1"/>
</dbReference>
<keyword evidence="3 5" id="KW-1133">Transmembrane helix</keyword>
<evidence type="ECO:0000259" key="6">
    <source>
        <dbReference type="Pfam" id="PF01490"/>
    </source>
</evidence>
<dbReference type="Pfam" id="PF01490">
    <property type="entry name" value="Aa_trans"/>
    <property type="match status" value="2"/>
</dbReference>
<comment type="subcellular location">
    <subcellularLocation>
        <location evidence="1">Membrane</location>
        <topology evidence="1">Multi-pass membrane protein</topology>
    </subcellularLocation>
</comment>
<dbReference type="GO" id="GO:0015179">
    <property type="term" value="F:L-amino acid transmembrane transporter activity"/>
    <property type="evidence" value="ECO:0007669"/>
    <property type="project" value="TreeGrafter"/>
</dbReference>
<feature type="transmembrane region" description="Helical" evidence="5">
    <location>
        <begin position="447"/>
        <end position="468"/>
    </location>
</feature>
<evidence type="ECO:0000256" key="5">
    <source>
        <dbReference type="SAM" id="Phobius"/>
    </source>
</evidence>
<proteinExistence type="predicted"/>
<sequence>MTEKKDKYPSTFTIDNFSSTATLANNDQIKVPIENGNIQKMDHKVYNPYEHRTMEHANSFSGALTHLLKSSLGTGILAIPRAFRNAGLLVGLFGTLLIGFLCTHTIHILVKASHKVCTRGKIPSLGFADTAEEAFKQGPKPLRPWARFANCRQIRKLIMAEEKNGSTASISYFSSTTTLVHDDHKVISAKISELRIEEVYDPYQNRDLQHPNGFLGAFMHIVKTSLGTGILAIPRAFKNAGLLVGLFGTLLVGIICTHAIHILVKASQKVCSKTKTPSLGFADTAEGVFKLGPPALHKWSRFAKYFVEGGLFCIHYLADAVYLVIISVSLTKFFKVYYPSTETWDEYIFKLILFVPLLICGQVRQLKHLVPFSLIANLMLIVTFGITAYYMFSGISEINIKDRSLAAGISGIPSFFSTVLFSMEGIGTIMPVENSMVKPKFLGCHGVLNSAMMVIISLYASIGFFGYYKFGEGTEANHKKFT</sequence>
<feature type="transmembrane region" description="Helical" evidence="5">
    <location>
        <begin position="404"/>
        <end position="426"/>
    </location>
</feature>